<evidence type="ECO:0000256" key="1">
    <source>
        <dbReference type="SAM" id="MobiDB-lite"/>
    </source>
</evidence>
<proteinExistence type="predicted"/>
<dbReference type="STRING" id="930990.A0A067N0R9"/>
<reference evidence="3" key="1">
    <citation type="journal article" date="2014" name="Proc. Natl. Acad. Sci. U.S.A.">
        <title>Extensive sampling of basidiomycete genomes demonstrates inadequacy of the white-rot/brown-rot paradigm for wood decay fungi.</title>
        <authorList>
            <person name="Riley R."/>
            <person name="Salamov A.A."/>
            <person name="Brown D.W."/>
            <person name="Nagy L.G."/>
            <person name="Floudas D."/>
            <person name="Held B.W."/>
            <person name="Levasseur A."/>
            <person name="Lombard V."/>
            <person name="Morin E."/>
            <person name="Otillar R."/>
            <person name="Lindquist E.A."/>
            <person name="Sun H."/>
            <person name="LaButti K.M."/>
            <person name="Schmutz J."/>
            <person name="Jabbour D."/>
            <person name="Luo H."/>
            <person name="Baker S.E."/>
            <person name="Pisabarro A.G."/>
            <person name="Walton J.D."/>
            <person name="Blanchette R.A."/>
            <person name="Henrissat B."/>
            <person name="Martin F."/>
            <person name="Cullen D."/>
            <person name="Hibbett D.S."/>
            <person name="Grigoriev I.V."/>
        </authorList>
    </citation>
    <scope>NUCLEOTIDE SEQUENCE [LARGE SCALE GENOMIC DNA]</scope>
    <source>
        <strain evidence="3">FD-172 SS1</strain>
    </source>
</reference>
<dbReference type="InParanoid" id="A0A067N0R9"/>
<dbReference type="HOGENOM" id="CLU_010791_1_0_1"/>
<gene>
    <name evidence="2" type="ORF">BOTBODRAFT_172387</name>
</gene>
<sequence length="520" mass="58724">MACTEWQVFVSRSPPPECNHCARRNRRKPGRSLCEYDEVPRKRGPSKRLGGVHQVQDNEDTSPSHAVSIRCPPACQPTNRSAKCHWAPLPFEPSLEFNRKSWWDDLLRIYSQDRHIALNKVVQDLRYLFESSHHWMSLINVTSFFVKLYDPLCREHLQPSVVLAALALSVLLQSGDDSHRTWGSKFALKLRTTAQSALEASVNARWVDPSLAQAAYTLALFETCTHPEYSADRVISSFRSLDSIIAAYHLTCIDVDDANSSVFLPHAVPSVYPSRLSMADALDHLILVHSPKVTTCTCSTFMASSLDLVSKSSGSPGWDPSWTSAEVQQEEIRRLCWNSLELAAGHLGFTSASAHYVEDLTYVQPSKYGLLFPAETMYRSELLGSPKESIWALLYRSMLLFRSCISRLRKKPAESEDEDDTLFAASAWAEVIAIQSNISGHVCSRESARAAFSTRILISEIVEKLPVKSNIKRAYALDRSSVEEWLQFHLATGLFIEVWLADPSRRKPYFIWLQMQLIDV</sequence>
<accession>A0A067N0R9</accession>
<dbReference type="Proteomes" id="UP000027195">
    <property type="component" value="Unassembled WGS sequence"/>
</dbReference>
<keyword evidence="3" id="KW-1185">Reference proteome</keyword>
<protein>
    <recommendedName>
        <fullName evidence="4">Transcription factor domain-containing protein</fullName>
    </recommendedName>
</protein>
<dbReference type="EMBL" id="KL198024">
    <property type="protein sequence ID" value="KDQ17341.1"/>
    <property type="molecule type" value="Genomic_DNA"/>
</dbReference>
<feature type="region of interest" description="Disordered" evidence="1">
    <location>
        <begin position="39"/>
        <end position="65"/>
    </location>
</feature>
<name>A0A067N0R9_BOTB1</name>
<dbReference type="OrthoDB" id="2123952at2759"/>
<dbReference type="AlphaFoldDB" id="A0A067N0R9"/>
<organism evidence="2 3">
    <name type="scientific">Botryobasidium botryosum (strain FD-172 SS1)</name>
    <dbReference type="NCBI Taxonomy" id="930990"/>
    <lineage>
        <taxon>Eukaryota</taxon>
        <taxon>Fungi</taxon>
        <taxon>Dikarya</taxon>
        <taxon>Basidiomycota</taxon>
        <taxon>Agaricomycotina</taxon>
        <taxon>Agaricomycetes</taxon>
        <taxon>Cantharellales</taxon>
        <taxon>Botryobasidiaceae</taxon>
        <taxon>Botryobasidium</taxon>
    </lineage>
</organism>
<evidence type="ECO:0000313" key="2">
    <source>
        <dbReference type="EMBL" id="KDQ17341.1"/>
    </source>
</evidence>
<evidence type="ECO:0008006" key="4">
    <source>
        <dbReference type="Google" id="ProtNLM"/>
    </source>
</evidence>
<evidence type="ECO:0000313" key="3">
    <source>
        <dbReference type="Proteomes" id="UP000027195"/>
    </source>
</evidence>